<evidence type="ECO:0000256" key="5">
    <source>
        <dbReference type="ARBA" id="ARBA00022475"/>
    </source>
</evidence>
<evidence type="ECO:0000256" key="4">
    <source>
        <dbReference type="ARBA" id="ARBA00022448"/>
    </source>
</evidence>
<dbReference type="RefSeq" id="WP_014659868.1">
    <property type="nucleotide sequence ID" value="NC_017735.1"/>
</dbReference>
<comment type="subcellular location">
    <subcellularLocation>
        <location evidence="1">Cell membrane</location>
        <topology evidence="1">Multi-pass membrane protein</topology>
    </subcellularLocation>
</comment>
<dbReference type="InterPro" id="IPR029025">
    <property type="entry name" value="T3SS_substrate_exporter_C"/>
</dbReference>
<sequence>MAEEEKTELPSAKKIQKAREEGNVPKSMEVVGFLGLLVGLLSIFIFFMWWVDGFGEMYRNMLKDFSLDFSKEDAYKLFYQIAKDAFLLLLPILIILVIVAFLSNVLQFGLLFAPKTIQPKFSKINPINGVKNLFSLKKLIDGAMITLKVFLAFFLGFFIFSLFLGELNHTALLNLNSQLLWFRNKALLLIFSLLFLFFVMAFIDLILKRRQYTQSLKMTKQEVKDEYKQQEGNPEIKAKIRQMMMKNAANKMMQEIPKANVVVTNPTHYAIALKFDEEHPVPVVVAKGTDHLAIRIKGIAREYGIEIIENKKLARELYRDVKLNTAIPEALFEAVAIVFAQVAKLEQERKKQRIFKSF</sequence>
<keyword evidence="9 13" id="KW-1133">Transmembrane helix</keyword>
<comment type="function">
    <text evidence="12 13">Required for formation of the rod structure in the basal body of the flagellar apparatus. Together with FliI and FliH, may constitute the export apparatus of flagellin.</text>
</comment>
<dbReference type="NCBIfam" id="TIGR00328">
    <property type="entry name" value="flhB"/>
    <property type="match status" value="1"/>
</dbReference>
<dbReference type="Pfam" id="PF01312">
    <property type="entry name" value="Bac_export_2"/>
    <property type="match status" value="1"/>
</dbReference>
<dbReference type="GO" id="GO:0005886">
    <property type="term" value="C:plasma membrane"/>
    <property type="evidence" value="ECO:0007669"/>
    <property type="project" value="UniProtKB-SubCell"/>
</dbReference>
<evidence type="ECO:0000313" key="15">
    <source>
        <dbReference type="Proteomes" id="UP000005013"/>
    </source>
</evidence>
<dbReference type="InterPro" id="IPR006136">
    <property type="entry name" value="FlhB"/>
</dbReference>
<dbReference type="STRING" id="1163745.HCD_06950"/>
<evidence type="ECO:0000256" key="6">
    <source>
        <dbReference type="ARBA" id="ARBA00022692"/>
    </source>
</evidence>
<dbReference type="KEGG" id="hcm:HCD_06950"/>
<dbReference type="eggNOG" id="COG1377">
    <property type="taxonomic scope" value="Bacteria"/>
</dbReference>
<dbReference type="InterPro" id="IPR006135">
    <property type="entry name" value="T3SS_substrate_exporter"/>
</dbReference>
<dbReference type="PANTHER" id="PTHR30531:SF12">
    <property type="entry name" value="FLAGELLAR BIOSYNTHETIC PROTEIN FLHB"/>
    <property type="match status" value="1"/>
</dbReference>
<organism evidence="14 15">
    <name type="scientific">Helicobacter cetorum (strain ATCC BAA-540 / CCUG 52418 / MIT 99-5656)</name>
    <dbReference type="NCBI Taxonomy" id="1163745"/>
    <lineage>
        <taxon>Bacteria</taxon>
        <taxon>Pseudomonadati</taxon>
        <taxon>Campylobacterota</taxon>
        <taxon>Epsilonproteobacteria</taxon>
        <taxon>Campylobacterales</taxon>
        <taxon>Helicobacteraceae</taxon>
        <taxon>Helicobacter</taxon>
    </lineage>
</organism>
<evidence type="ECO:0000256" key="11">
    <source>
        <dbReference type="ARBA" id="ARBA00023225"/>
    </source>
</evidence>
<gene>
    <name evidence="13 14" type="primary">flhB</name>
    <name evidence="14" type="ordered locus">HCD_06950</name>
</gene>
<evidence type="ECO:0000256" key="9">
    <source>
        <dbReference type="ARBA" id="ARBA00022989"/>
    </source>
</evidence>
<dbReference type="EMBL" id="CP003481">
    <property type="protein sequence ID" value="AFI06387.1"/>
    <property type="molecule type" value="Genomic_DNA"/>
</dbReference>
<evidence type="ECO:0000256" key="3">
    <source>
        <dbReference type="ARBA" id="ARBA00021622"/>
    </source>
</evidence>
<comment type="similarity">
    <text evidence="2 13">Belongs to the type III secretion exporter family.</text>
</comment>
<protein>
    <recommendedName>
        <fullName evidence="3 13">Flagellar biosynthetic protein FlhB</fullName>
    </recommendedName>
</protein>
<keyword evidence="14" id="KW-0966">Cell projection</keyword>
<keyword evidence="8 13" id="KW-0653">Protein transport</keyword>
<evidence type="ECO:0000256" key="10">
    <source>
        <dbReference type="ARBA" id="ARBA00023136"/>
    </source>
</evidence>
<dbReference type="PRINTS" id="PR00950">
    <property type="entry name" value="TYPE3IMSPROT"/>
</dbReference>
<dbReference type="GO" id="GO:0044780">
    <property type="term" value="P:bacterial-type flagellum assembly"/>
    <property type="evidence" value="ECO:0007669"/>
    <property type="project" value="InterPro"/>
</dbReference>
<keyword evidence="6 13" id="KW-0812">Transmembrane</keyword>
<keyword evidence="5 13" id="KW-1003">Cell membrane</keyword>
<reference evidence="14 15" key="1">
    <citation type="journal article" date="2013" name="PLoS ONE">
        <title>Sequence Divergence and Conservation in Genomes ofHelicobacter cetorum Strains from a Dolphin and a Whale.</title>
        <authorList>
            <person name="Kersulyte D."/>
            <person name="Rossi M."/>
            <person name="Berg D.E."/>
        </authorList>
    </citation>
    <scope>NUCLEOTIDE SEQUENCE [LARGE SCALE GENOMIC DNA]</scope>
    <source>
        <strain evidence="14 15">MIT 99-5656</strain>
    </source>
</reference>
<evidence type="ECO:0000256" key="1">
    <source>
        <dbReference type="ARBA" id="ARBA00004651"/>
    </source>
</evidence>
<keyword evidence="4 13" id="KW-0813">Transport</keyword>
<accession>I0ETW8</accession>
<dbReference type="Gene3D" id="3.40.1690.10">
    <property type="entry name" value="secretion proteins EscU"/>
    <property type="match status" value="1"/>
</dbReference>
<dbReference type="AlphaFoldDB" id="I0ETW8"/>
<keyword evidence="14" id="KW-0969">Cilium</keyword>
<feature type="transmembrane region" description="Helical" evidence="13">
    <location>
        <begin position="85"/>
        <end position="113"/>
    </location>
</feature>
<dbReference type="SUPFAM" id="SSF160544">
    <property type="entry name" value="EscU C-terminal domain-like"/>
    <property type="match status" value="1"/>
</dbReference>
<feature type="transmembrane region" description="Helical" evidence="13">
    <location>
        <begin position="145"/>
        <end position="165"/>
    </location>
</feature>
<evidence type="ECO:0000256" key="13">
    <source>
        <dbReference type="RuleBase" id="RU364091"/>
    </source>
</evidence>
<dbReference type="GO" id="GO:0009306">
    <property type="term" value="P:protein secretion"/>
    <property type="evidence" value="ECO:0007669"/>
    <property type="project" value="InterPro"/>
</dbReference>
<evidence type="ECO:0000256" key="2">
    <source>
        <dbReference type="ARBA" id="ARBA00010690"/>
    </source>
</evidence>
<keyword evidence="15" id="KW-1185">Reference proteome</keyword>
<dbReference type="Proteomes" id="UP000005013">
    <property type="component" value="Chromosome"/>
</dbReference>
<evidence type="ECO:0000256" key="8">
    <source>
        <dbReference type="ARBA" id="ARBA00022927"/>
    </source>
</evidence>
<keyword evidence="7 13" id="KW-1005">Bacterial flagellum biogenesis</keyword>
<keyword evidence="11 13" id="KW-1006">Bacterial flagellum protein export</keyword>
<dbReference type="OrthoDB" id="9807950at2"/>
<dbReference type="Gene3D" id="6.10.250.2080">
    <property type="match status" value="1"/>
</dbReference>
<proteinExistence type="inferred from homology"/>
<evidence type="ECO:0000313" key="14">
    <source>
        <dbReference type="EMBL" id="AFI06387.1"/>
    </source>
</evidence>
<dbReference type="HOGENOM" id="CLU_041013_1_2_7"/>
<feature type="transmembrane region" description="Helical" evidence="13">
    <location>
        <begin position="30"/>
        <end position="51"/>
    </location>
</feature>
<dbReference type="PANTHER" id="PTHR30531">
    <property type="entry name" value="FLAGELLAR BIOSYNTHETIC PROTEIN FLHB"/>
    <property type="match status" value="1"/>
</dbReference>
<name>I0ETW8_HELCM</name>
<keyword evidence="10 13" id="KW-0472">Membrane</keyword>
<evidence type="ECO:0000256" key="12">
    <source>
        <dbReference type="ARBA" id="ARBA00025078"/>
    </source>
</evidence>
<feature type="transmembrane region" description="Helical" evidence="13">
    <location>
        <begin position="185"/>
        <end position="207"/>
    </location>
</feature>
<evidence type="ECO:0000256" key="7">
    <source>
        <dbReference type="ARBA" id="ARBA00022795"/>
    </source>
</evidence>
<dbReference type="PATRIC" id="fig|1163745.3.peg.1466"/>
<keyword evidence="14" id="KW-0282">Flagellum</keyword>